<dbReference type="PANTHER" id="PTHR12835:SF5">
    <property type="entry name" value="BIOTIN--PROTEIN LIGASE"/>
    <property type="match status" value="1"/>
</dbReference>
<dbReference type="EMBL" id="JBHTMY010000004">
    <property type="protein sequence ID" value="MFD1316928.1"/>
    <property type="molecule type" value="Genomic_DNA"/>
</dbReference>
<evidence type="ECO:0000313" key="3">
    <source>
        <dbReference type="EMBL" id="MFD1316928.1"/>
    </source>
</evidence>
<dbReference type="InterPro" id="IPR004143">
    <property type="entry name" value="BPL_LPL_catalytic"/>
</dbReference>
<keyword evidence="4" id="KW-1185">Reference proteome</keyword>
<evidence type="ECO:0000256" key="1">
    <source>
        <dbReference type="ARBA" id="ARBA00022598"/>
    </source>
</evidence>
<evidence type="ECO:0000259" key="2">
    <source>
        <dbReference type="PROSITE" id="PS51733"/>
    </source>
</evidence>
<reference evidence="4" key="1">
    <citation type="journal article" date="2019" name="Int. J. Syst. Evol. Microbiol.">
        <title>The Global Catalogue of Microorganisms (GCM) 10K type strain sequencing project: providing services to taxonomists for standard genome sequencing and annotation.</title>
        <authorList>
            <consortium name="The Broad Institute Genomics Platform"/>
            <consortium name="The Broad Institute Genome Sequencing Center for Infectious Disease"/>
            <person name="Wu L."/>
            <person name="Ma J."/>
        </authorList>
    </citation>
    <scope>NUCLEOTIDE SEQUENCE [LARGE SCALE GENOMIC DNA]</scope>
    <source>
        <strain evidence="4">CCUG 61485</strain>
    </source>
</reference>
<dbReference type="InterPro" id="IPR045864">
    <property type="entry name" value="aa-tRNA-synth_II/BPL/LPL"/>
</dbReference>
<dbReference type="PROSITE" id="PS51733">
    <property type="entry name" value="BPL_LPL_CATALYTIC"/>
    <property type="match status" value="1"/>
</dbReference>
<protein>
    <submittedName>
        <fullName evidence="3">Biotin--[acetyl-CoA-carboxylase] ligase</fullName>
        <ecNumber evidence="3">6.3.4.15</ecNumber>
    </submittedName>
</protein>
<dbReference type="Proteomes" id="UP001597201">
    <property type="component" value="Unassembled WGS sequence"/>
</dbReference>
<dbReference type="RefSeq" id="WP_377180451.1">
    <property type="nucleotide sequence ID" value="NZ_JBHTMY010000004.1"/>
</dbReference>
<accession>A0ABW3Y4X1</accession>
<evidence type="ECO:0000313" key="4">
    <source>
        <dbReference type="Proteomes" id="UP001597201"/>
    </source>
</evidence>
<dbReference type="NCBIfam" id="TIGR00121">
    <property type="entry name" value="birA_ligase"/>
    <property type="match status" value="1"/>
</dbReference>
<gene>
    <name evidence="3" type="ORF">ACFQ39_14975</name>
</gene>
<dbReference type="EC" id="6.3.4.15" evidence="3"/>
<proteinExistence type="predicted"/>
<name>A0ABW3Y4X1_9FLAO</name>
<dbReference type="SUPFAM" id="SSF55681">
    <property type="entry name" value="Class II aaRS and biotin synthetases"/>
    <property type="match status" value="1"/>
</dbReference>
<dbReference type="CDD" id="cd16442">
    <property type="entry name" value="BPL"/>
    <property type="match status" value="1"/>
</dbReference>
<dbReference type="GO" id="GO:0004077">
    <property type="term" value="F:biotin--[biotin carboxyl-carrier protein] ligase activity"/>
    <property type="evidence" value="ECO:0007669"/>
    <property type="project" value="UniProtKB-EC"/>
</dbReference>
<organism evidence="3 4">
    <name type="scientific">Namhaeicola litoreus</name>
    <dbReference type="NCBI Taxonomy" id="1052145"/>
    <lineage>
        <taxon>Bacteria</taxon>
        <taxon>Pseudomonadati</taxon>
        <taxon>Bacteroidota</taxon>
        <taxon>Flavobacteriia</taxon>
        <taxon>Flavobacteriales</taxon>
        <taxon>Flavobacteriaceae</taxon>
        <taxon>Namhaeicola</taxon>
    </lineage>
</organism>
<keyword evidence="1 3" id="KW-0436">Ligase</keyword>
<comment type="caution">
    <text evidence="3">The sequence shown here is derived from an EMBL/GenBank/DDBJ whole genome shotgun (WGS) entry which is preliminary data.</text>
</comment>
<feature type="domain" description="BPL/LPL catalytic" evidence="2">
    <location>
        <begin position="1"/>
        <end position="178"/>
    </location>
</feature>
<dbReference type="Pfam" id="PF03099">
    <property type="entry name" value="BPL_LplA_LipB"/>
    <property type="match status" value="1"/>
</dbReference>
<dbReference type="PANTHER" id="PTHR12835">
    <property type="entry name" value="BIOTIN PROTEIN LIGASE"/>
    <property type="match status" value="1"/>
</dbReference>
<sequence>MKLFKVNATNSTNTLLKEYLLAHELEDFTIISTDFQEKGRGQRETKWYSGKGKNLLFSVFKKFECLKAEDHFYLNMSISLGLISALQNHLEQDLRIKWPNDILAGNKKIAGILIENSMRNTQIIHSIIGIGLNVNEKKFPDDLPQAISLAILSDKEFDRDEILLNIISELKKTMLMLENDQKKMLKSMYLQRLYKYQQPQMFRTQQNELMMAKIIDVDDLGKLILEDSDEIKSSYGFKEIQFIY</sequence>
<dbReference type="Gene3D" id="3.30.930.10">
    <property type="entry name" value="Bira Bifunctional Protein, Domain 2"/>
    <property type="match status" value="1"/>
</dbReference>
<dbReference type="InterPro" id="IPR004408">
    <property type="entry name" value="Biotin_CoA_COase_ligase"/>
</dbReference>